<dbReference type="AlphaFoldDB" id="A0A6J4TXG2"/>
<dbReference type="EMBL" id="CADCWA010000194">
    <property type="protein sequence ID" value="CAA9532899.1"/>
    <property type="molecule type" value="Genomic_DNA"/>
</dbReference>
<name>A0A6J4TXG2_9SPHN</name>
<gene>
    <name evidence="1" type="ORF">AVDCRST_MAG31-2563</name>
</gene>
<organism evidence="1">
    <name type="scientific">uncultured Sphingomonas sp</name>
    <dbReference type="NCBI Taxonomy" id="158754"/>
    <lineage>
        <taxon>Bacteria</taxon>
        <taxon>Pseudomonadati</taxon>
        <taxon>Pseudomonadota</taxon>
        <taxon>Alphaproteobacteria</taxon>
        <taxon>Sphingomonadales</taxon>
        <taxon>Sphingomonadaceae</taxon>
        <taxon>Sphingomonas</taxon>
        <taxon>environmental samples</taxon>
    </lineage>
</organism>
<sequence>MRATTHLLGKDVSLVKLALLPLTIATLMATSCTRSGDLVAGGVYTKRTGCPQVAIPGATGDITLFDPAGNTTAAAIDVVATITNLRSTCTEDTQNLVSTATFDVVATRRNPTSARQVVLPFYSVAVQGGTAVVAKKVGAVALNFPAGSVRARTNSQSTVRVTRSAAALPEEVRRELTRERKAGDPNAAVDPLSDPKIRDAVARATFEHLVGFQLTGEQLRYNATR</sequence>
<reference evidence="1" key="1">
    <citation type="submission" date="2020-02" db="EMBL/GenBank/DDBJ databases">
        <authorList>
            <person name="Meier V. D."/>
        </authorList>
    </citation>
    <scope>NUCLEOTIDE SEQUENCE</scope>
    <source>
        <strain evidence="1">AVDCRST_MAG31</strain>
    </source>
</reference>
<proteinExistence type="predicted"/>
<dbReference type="PROSITE" id="PS51257">
    <property type="entry name" value="PROKAR_LIPOPROTEIN"/>
    <property type="match status" value="1"/>
</dbReference>
<protein>
    <recommendedName>
        <fullName evidence="2">Lipoprotein</fullName>
    </recommendedName>
</protein>
<accession>A0A6J4TXG2</accession>
<evidence type="ECO:0000313" key="1">
    <source>
        <dbReference type="EMBL" id="CAA9532899.1"/>
    </source>
</evidence>
<evidence type="ECO:0008006" key="2">
    <source>
        <dbReference type="Google" id="ProtNLM"/>
    </source>
</evidence>